<dbReference type="RefSeq" id="WP_002573397.1">
    <property type="nucleotide sequence ID" value="NZ_CBCSIM010000019.1"/>
</dbReference>
<sequence length="88" mass="10133">MNRIKIKLESPEQVTGFINLCSKYNNDINLYDGSMVIDAKSVIGVFGIQMGKEIEVEMLGAHKNEIINFMEEIRGYEVHNENYIQYNS</sequence>
<accession>A0A414AQ65</accession>
<name>A0A414AQ65_9FIRM</name>
<dbReference type="EMBL" id="QSHZ01000029">
    <property type="protein sequence ID" value="RHC52763.1"/>
    <property type="molecule type" value="Genomic_DNA"/>
</dbReference>
<dbReference type="Gene3D" id="3.30.1340.10">
    <property type="entry name" value="HPr-like"/>
    <property type="match status" value="1"/>
</dbReference>
<reference evidence="1 2" key="1">
    <citation type="submission" date="2018-08" db="EMBL/GenBank/DDBJ databases">
        <title>A genome reference for cultivated species of the human gut microbiota.</title>
        <authorList>
            <person name="Zou Y."/>
            <person name="Xue W."/>
            <person name="Luo G."/>
        </authorList>
    </citation>
    <scope>NUCLEOTIDE SEQUENCE [LARGE SCALE GENOMIC DNA]</scope>
    <source>
        <strain evidence="1 2">AM35-14</strain>
    </source>
</reference>
<protein>
    <submittedName>
        <fullName evidence="1">HPr family phosphocarrier protein</fullName>
    </submittedName>
</protein>
<evidence type="ECO:0000313" key="1">
    <source>
        <dbReference type="EMBL" id="RHC52763.1"/>
    </source>
</evidence>
<dbReference type="InterPro" id="IPR035895">
    <property type="entry name" value="HPr-like_sf"/>
</dbReference>
<organism evidence="1 2">
    <name type="scientific">Enterocloster bolteae</name>
    <dbReference type="NCBI Taxonomy" id="208479"/>
    <lineage>
        <taxon>Bacteria</taxon>
        <taxon>Bacillati</taxon>
        <taxon>Bacillota</taxon>
        <taxon>Clostridia</taxon>
        <taxon>Lachnospirales</taxon>
        <taxon>Lachnospiraceae</taxon>
        <taxon>Enterocloster</taxon>
    </lineage>
</organism>
<evidence type="ECO:0000313" key="2">
    <source>
        <dbReference type="Proteomes" id="UP000283975"/>
    </source>
</evidence>
<dbReference type="AlphaFoldDB" id="A0A414AQ65"/>
<gene>
    <name evidence="1" type="ORF">DW839_22925</name>
</gene>
<dbReference type="Proteomes" id="UP000283975">
    <property type="component" value="Unassembled WGS sequence"/>
</dbReference>
<comment type="caution">
    <text evidence="1">The sequence shown here is derived from an EMBL/GenBank/DDBJ whole genome shotgun (WGS) entry which is preliminary data.</text>
</comment>
<proteinExistence type="predicted"/>
<dbReference type="SUPFAM" id="SSF55594">
    <property type="entry name" value="HPr-like"/>
    <property type="match status" value="1"/>
</dbReference>